<evidence type="ECO:0000313" key="3">
    <source>
        <dbReference type="EMBL" id="CAB3395262.1"/>
    </source>
</evidence>
<protein>
    <submittedName>
        <fullName evidence="3">Transposase</fullName>
    </submittedName>
</protein>
<name>A0A6F9EEB9_9BACL</name>
<accession>A0A6F9EEB9</accession>
<sequence>MKILKSLRFRLEPTTEQAQNFSKSAKGTRENPGKNVRAKSGLNKAILDQGWSLFQTFLGYKLHWSGGRDGDRTGTVHEPALWATPSQSPCEQCGYEANADTVGTMNILRAGPARIACFPV</sequence>
<evidence type="ECO:0000256" key="1">
    <source>
        <dbReference type="SAM" id="MobiDB-lite"/>
    </source>
</evidence>
<evidence type="ECO:0000259" key="2">
    <source>
        <dbReference type="Pfam" id="PF12323"/>
    </source>
</evidence>
<dbReference type="InterPro" id="IPR021027">
    <property type="entry name" value="Transposase_put_HTH"/>
</dbReference>
<organism evidence="3 4">
    <name type="scientific">Kyrpidia spormannii</name>
    <dbReference type="NCBI Taxonomy" id="2055160"/>
    <lineage>
        <taxon>Bacteria</taxon>
        <taxon>Bacillati</taxon>
        <taxon>Bacillota</taxon>
        <taxon>Bacilli</taxon>
        <taxon>Bacillales</taxon>
        <taxon>Alicyclobacillaceae</taxon>
        <taxon>Kyrpidia</taxon>
    </lineage>
</organism>
<dbReference type="AlphaFoldDB" id="A0A6F9EEB9"/>
<feature type="region of interest" description="Disordered" evidence="1">
    <location>
        <begin position="15"/>
        <end position="36"/>
    </location>
</feature>
<proteinExistence type="predicted"/>
<evidence type="ECO:0000313" key="4">
    <source>
        <dbReference type="Proteomes" id="UP000502196"/>
    </source>
</evidence>
<dbReference type="RefSeq" id="WP_197945623.1">
    <property type="nucleotide sequence ID" value="NZ_CP047971.1"/>
</dbReference>
<feature type="domain" description="Transposase putative helix-turn-helix" evidence="2">
    <location>
        <begin position="1"/>
        <end position="25"/>
    </location>
</feature>
<dbReference type="EMBL" id="LR792683">
    <property type="protein sequence ID" value="CAB3395262.1"/>
    <property type="molecule type" value="Genomic_DNA"/>
</dbReference>
<reference evidence="3 4" key="1">
    <citation type="submission" date="2020-04" db="EMBL/GenBank/DDBJ databases">
        <authorList>
            <person name="Hogendoorn C."/>
        </authorList>
    </citation>
    <scope>NUCLEOTIDE SEQUENCE [LARGE SCALE GENOMIC DNA]</scope>
    <source>
        <strain evidence="3">COOX1</strain>
    </source>
</reference>
<feature type="compositionally biased region" description="Polar residues" evidence="1">
    <location>
        <begin position="15"/>
        <end position="25"/>
    </location>
</feature>
<dbReference type="Pfam" id="PF12323">
    <property type="entry name" value="HTH_OrfB_IS605"/>
    <property type="match status" value="1"/>
</dbReference>
<dbReference type="Proteomes" id="UP000502196">
    <property type="component" value="Chromosome"/>
</dbReference>
<gene>
    <name evidence="3" type="ORF">COOX1_2823</name>
</gene>